<sequence>MAILVDTHKIYSNLIAAGFEKKEADAIVDSFAMVQEDAATKGDIELLRRELQVVEQKLLVNTWIVGTAIVSVIAAFNLLG</sequence>
<gene>
    <name evidence="2" type="ORF">DF3PB_90036</name>
</gene>
<keyword evidence="1" id="KW-0472">Membrane</keyword>
<keyword evidence="1" id="KW-0812">Transmembrane</keyword>
<dbReference type="AlphaFoldDB" id="A0A380TM96"/>
<accession>A0A380TM96</accession>
<evidence type="ECO:0000256" key="1">
    <source>
        <dbReference type="SAM" id="Phobius"/>
    </source>
</evidence>
<dbReference type="EMBL" id="UIDG01000645">
    <property type="protein sequence ID" value="SUS08834.1"/>
    <property type="molecule type" value="Genomic_DNA"/>
</dbReference>
<evidence type="ECO:0008006" key="3">
    <source>
        <dbReference type="Google" id="ProtNLM"/>
    </source>
</evidence>
<keyword evidence="1" id="KW-1133">Transmembrane helix</keyword>
<reference evidence="2" key="1">
    <citation type="submission" date="2018-07" db="EMBL/GenBank/DDBJ databases">
        <authorList>
            <person name="Quirk P.G."/>
            <person name="Krulwich T.A."/>
        </authorList>
    </citation>
    <scope>NUCLEOTIDE SEQUENCE</scope>
</reference>
<proteinExistence type="predicted"/>
<name>A0A380TM96_9ZZZZ</name>
<evidence type="ECO:0000313" key="2">
    <source>
        <dbReference type="EMBL" id="SUS08834.1"/>
    </source>
</evidence>
<feature type="transmembrane region" description="Helical" evidence="1">
    <location>
        <begin position="58"/>
        <end position="79"/>
    </location>
</feature>
<organism evidence="2">
    <name type="scientific">metagenome</name>
    <dbReference type="NCBI Taxonomy" id="256318"/>
    <lineage>
        <taxon>unclassified sequences</taxon>
        <taxon>metagenomes</taxon>
    </lineage>
</organism>
<protein>
    <recommendedName>
        <fullName evidence="3">DUF1640 domain-containing protein</fullName>
    </recommendedName>
</protein>